<organism evidence="9 10">
    <name type="scientific">Polarella glacialis</name>
    <name type="common">Dinoflagellate</name>
    <dbReference type="NCBI Taxonomy" id="89957"/>
    <lineage>
        <taxon>Eukaryota</taxon>
        <taxon>Sar</taxon>
        <taxon>Alveolata</taxon>
        <taxon>Dinophyceae</taxon>
        <taxon>Suessiales</taxon>
        <taxon>Suessiaceae</taxon>
        <taxon>Polarella</taxon>
    </lineage>
</organism>
<dbReference type="SUPFAM" id="SSF55083">
    <property type="entry name" value="6-hydroxymethyl-7,8-dihydropterin pyrophosphokinase, HPPK"/>
    <property type="match status" value="1"/>
</dbReference>
<dbReference type="PANTHER" id="PTHR43071:SF1">
    <property type="entry name" value="2-AMINO-4-HYDROXY-6-HYDROXYMETHYLDIHYDROPTERIDINE PYROPHOSPHOKINASE"/>
    <property type="match status" value="1"/>
</dbReference>
<dbReference type="GO" id="GO:0003848">
    <property type="term" value="F:2-amino-4-hydroxy-6-hydroxymethyldihydropteridine diphosphokinase activity"/>
    <property type="evidence" value="ECO:0007669"/>
    <property type="project" value="UniProtKB-EC"/>
</dbReference>
<evidence type="ECO:0000256" key="6">
    <source>
        <dbReference type="ARBA" id="ARBA00022840"/>
    </source>
</evidence>
<sequence>MASAVGSRGEGEELCYLALGGNVGDRLRFLSRALRRLASLDGIRVRRTSSLFTTTAQYVTDQPPFLNALVELELSAERLADLQGFLVELKGIEDEIGRT</sequence>
<comment type="caution">
    <text evidence="9">The sequence shown here is derived from an EMBL/GenBank/DDBJ whole genome shotgun (WGS) entry which is preliminary data.</text>
</comment>
<reference evidence="9" key="1">
    <citation type="submission" date="2021-02" db="EMBL/GenBank/DDBJ databases">
        <authorList>
            <person name="Dougan E. K."/>
            <person name="Rhodes N."/>
            <person name="Thang M."/>
            <person name="Chan C."/>
        </authorList>
    </citation>
    <scope>NUCLEOTIDE SEQUENCE</scope>
</reference>
<evidence type="ECO:0000256" key="3">
    <source>
        <dbReference type="ARBA" id="ARBA00022679"/>
    </source>
</evidence>
<evidence type="ECO:0000256" key="7">
    <source>
        <dbReference type="ARBA" id="ARBA00022909"/>
    </source>
</evidence>
<keyword evidence="5" id="KW-0418">Kinase</keyword>
<dbReference type="InterPro" id="IPR000550">
    <property type="entry name" value="Hppk"/>
</dbReference>
<protein>
    <recommendedName>
        <fullName evidence="2">2-amino-4-hydroxy-6-hydroxymethyldihydropteridine diphosphokinase</fullName>
        <ecNumber evidence="2">2.7.6.3</ecNumber>
    </recommendedName>
</protein>
<dbReference type="Proteomes" id="UP000626109">
    <property type="component" value="Unassembled WGS sequence"/>
</dbReference>
<proteinExistence type="predicted"/>
<dbReference type="Gene3D" id="3.30.70.560">
    <property type="entry name" value="7,8-Dihydro-6-hydroxymethylpterin-pyrophosphokinase HPPK"/>
    <property type="match status" value="1"/>
</dbReference>
<dbReference type="UniPathway" id="UPA00077">
    <property type="reaction ID" value="UER00155"/>
</dbReference>
<keyword evidence="3" id="KW-0808">Transferase</keyword>
<comment type="pathway">
    <text evidence="1">Cofactor biosynthesis; tetrahydrofolate biosynthesis; 2-amino-4-hydroxy-6-hydroxymethyl-7,8-dihydropteridine diphosphate from 7,8-dihydroneopterin triphosphate: step 4/4.</text>
</comment>
<accession>A0A813KE97</accession>
<evidence type="ECO:0000313" key="9">
    <source>
        <dbReference type="EMBL" id="CAE8698116.1"/>
    </source>
</evidence>
<evidence type="ECO:0000256" key="4">
    <source>
        <dbReference type="ARBA" id="ARBA00022741"/>
    </source>
</evidence>
<evidence type="ECO:0000256" key="2">
    <source>
        <dbReference type="ARBA" id="ARBA00013253"/>
    </source>
</evidence>
<keyword evidence="4" id="KW-0547">Nucleotide-binding</keyword>
<evidence type="ECO:0000256" key="1">
    <source>
        <dbReference type="ARBA" id="ARBA00005051"/>
    </source>
</evidence>
<dbReference type="GO" id="GO:0046654">
    <property type="term" value="P:tetrahydrofolate biosynthetic process"/>
    <property type="evidence" value="ECO:0007669"/>
    <property type="project" value="UniProtKB-UniPathway"/>
</dbReference>
<dbReference type="GO" id="GO:0046656">
    <property type="term" value="P:folic acid biosynthetic process"/>
    <property type="evidence" value="ECO:0007669"/>
    <property type="project" value="UniProtKB-KW"/>
</dbReference>
<feature type="non-terminal residue" evidence="9">
    <location>
        <position position="99"/>
    </location>
</feature>
<keyword evidence="6" id="KW-0067">ATP-binding</keyword>
<dbReference type="GO" id="GO:0005524">
    <property type="term" value="F:ATP binding"/>
    <property type="evidence" value="ECO:0007669"/>
    <property type="project" value="UniProtKB-KW"/>
</dbReference>
<name>A0A813KE97_POLGL</name>
<dbReference type="EMBL" id="CAJNNW010028880">
    <property type="protein sequence ID" value="CAE8698116.1"/>
    <property type="molecule type" value="Genomic_DNA"/>
</dbReference>
<evidence type="ECO:0000256" key="5">
    <source>
        <dbReference type="ARBA" id="ARBA00022777"/>
    </source>
</evidence>
<dbReference type="GO" id="GO:0016301">
    <property type="term" value="F:kinase activity"/>
    <property type="evidence" value="ECO:0007669"/>
    <property type="project" value="UniProtKB-KW"/>
</dbReference>
<dbReference type="PANTHER" id="PTHR43071">
    <property type="entry name" value="2-AMINO-4-HYDROXY-6-HYDROXYMETHYLDIHYDROPTERIDINE PYROPHOSPHOKINASE"/>
    <property type="match status" value="1"/>
</dbReference>
<evidence type="ECO:0000313" key="10">
    <source>
        <dbReference type="Proteomes" id="UP000626109"/>
    </source>
</evidence>
<dbReference type="Pfam" id="PF01288">
    <property type="entry name" value="HPPK"/>
    <property type="match status" value="1"/>
</dbReference>
<dbReference type="InterPro" id="IPR035907">
    <property type="entry name" value="Hppk_sf"/>
</dbReference>
<gene>
    <name evidence="9" type="ORF">PGLA2088_LOCUS30578</name>
</gene>
<dbReference type="EC" id="2.7.6.3" evidence="2"/>
<feature type="domain" description="7,8-dihydro-6-hydroxymethylpterin-pyrophosphokinase" evidence="8">
    <location>
        <begin position="16"/>
        <end position="99"/>
    </location>
</feature>
<dbReference type="AlphaFoldDB" id="A0A813KE97"/>
<keyword evidence="7" id="KW-0289">Folate biosynthesis</keyword>
<evidence type="ECO:0000259" key="8">
    <source>
        <dbReference type="Pfam" id="PF01288"/>
    </source>
</evidence>